<gene>
    <name evidence="2" type="ORF">UFOVP1293_64</name>
    <name evidence="3" type="ORF">UFOVP1644_82</name>
    <name evidence="1" type="ORF">UFOVP860_47</name>
</gene>
<accession>A0A6J5P779</accession>
<name>A0A6J5P779_9CAUD</name>
<dbReference type="EMBL" id="LR796812">
    <property type="protein sequence ID" value="CAB4167760.1"/>
    <property type="molecule type" value="Genomic_DNA"/>
</dbReference>
<evidence type="ECO:0000313" key="3">
    <source>
        <dbReference type="EMBL" id="CAB4222613.1"/>
    </source>
</evidence>
<evidence type="ECO:0000313" key="1">
    <source>
        <dbReference type="EMBL" id="CAB4167760.1"/>
    </source>
</evidence>
<protein>
    <submittedName>
        <fullName evidence="1">Uncharacterized protein</fullName>
    </submittedName>
</protein>
<dbReference type="EMBL" id="LR797513">
    <property type="protein sequence ID" value="CAB4222613.1"/>
    <property type="molecule type" value="Genomic_DNA"/>
</dbReference>
<reference evidence="1" key="1">
    <citation type="submission" date="2020-04" db="EMBL/GenBank/DDBJ databases">
        <authorList>
            <person name="Chiriac C."/>
            <person name="Salcher M."/>
            <person name="Ghai R."/>
            <person name="Kavagutti S V."/>
        </authorList>
    </citation>
    <scope>NUCLEOTIDE SEQUENCE</scope>
</reference>
<evidence type="ECO:0000313" key="2">
    <source>
        <dbReference type="EMBL" id="CAB4195884.1"/>
    </source>
</evidence>
<dbReference type="EMBL" id="LR797244">
    <property type="protein sequence ID" value="CAB4195884.1"/>
    <property type="molecule type" value="Genomic_DNA"/>
</dbReference>
<proteinExistence type="predicted"/>
<organism evidence="1">
    <name type="scientific">uncultured Caudovirales phage</name>
    <dbReference type="NCBI Taxonomy" id="2100421"/>
    <lineage>
        <taxon>Viruses</taxon>
        <taxon>Duplodnaviria</taxon>
        <taxon>Heunggongvirae</taxon>
        <taxon>Uroviricota</taxon>
        <taxon>Caudoviricetes</taxon>
        <taxon>Peduoviridae</taxon>
        <taxon>Maltschvirus</taxon>
        <taxon>Maltschvirus maltsch</taxon>
    </lineage>
</organism>
<sequence>MQAASALPDDIAVPRNDVRILVCADDAGAEHSTTWGEFVADNADGLDGFELALIATAIAAGRPYNGGGGAVGKWAIRPADVPVTFESWKASRQRVESVDDHLGTVGCPGPGYVYGCGFIEIAPEPAPVGARYSLTIENWSECSDDLDAMESLLWDRWARDELGQAEAAS</sequence>